<keyword evidence="2" id="KW-0472">Membrane</keyword>
<organism evidence="3 4">
    <name type="scientific">Pontiella sulfatireligans</name>
    <dbReference type="NCBI Taxonomy" id="2750658"/>
    <lineage>
        <taxon>Bacteria</taxon>
        <taxon>Pseudomonadati</taxon>
        <taxon>Kiritimatiellota</taxon>
        <taxon>Kiritimatiellia</taxon>
        <taxon>Kiritimatiellales</taxon>
        <taxon>Pontiellaceae</taxon>
        <taxon>Pontiella</taxon>
    </lineage>
</organism>
<evidence type="ECO:0000313" key="4">
    <source>
        <dbReference type="Proteomes" id="UP000346198"/>
    </source>
</evidence>
<dbReference type="Gene3D" id="1.20.1600.10">
    <property type="entry name" value="Outer membrane efflux proteins (OEP)"/>
    <property type="match status" value="1"/>
</dbReference>
<comment type="subcellular location">
    <subcellularLocation>
        <location evidence="2">Cell membrane</location>
        <topology evidence="2">Lipid-anchor</topology>
    </subcellularLocation>
</comment>
<dbReference type="InterPro" id="IPR003423">
    <property type="entry name" value="OMP_efflux"/>
</dbReference>
<accession>A0A6C2USW6</accession>
<dbReference type="PANTHER" id="PTHR30203">
    <property type="entry name" value="OUTER MEMBRANE CATION EFFLUX PROTEIN"/>
    <property type="match status" value="1"/>
</dbReference>
<dbReference type="Pfam" id="PF02321">
    <property type="entry name" value="OEP"/>
    <property type="match status" value="2"/>
</dbReference>
<evidence type="ECO:0000256" key="1">
    <source>
        <dbReference type="ARBA" id="ARBA00007613"/>
    </source>
</evidence>
<proteinExistence type="inferred from homology"/>
<dbReference type="GO" id="GO:0005886">
    <property type="term" value="C:plasma membrane"/>
    <property type="evidence" value="ECO:0007669"/>
    <property type="project" value="UniProtKB-SubCell"/>
</dbReference>
<dbReference type="PROSITE" id="PS51257">
    <property type="entry name" value="PROKAR_LIPOPROTEIN"/>
    <property type="match status" value="1"/>
</dbReference>
<keyword evidence="2" id="KW-0564">Palmitate</keyword>
<dbReference type="PANTHER" id="PTHR30203:SF31">
    <property type="entry name" value="RND EFFLUX SYSTEM, OUTER MEMBRANE LIPOPROTEIN, NODT"/>
    <property type="match status" value="1"/>
</dbReference>
<dbReference type="InterPro" id="IPR010131">
    <property type="entry name" value="MdtP/NodT-like"/>
</dbReference>
<dbReference type="EMBL" id="CAAHFH010000004">
    <property type="protein sequence ID" value="VGO23430.1"/>
    <property type="molecule type" value="Genomic_DNA"/>
</dbReference>
<reference evidence="3 4" key="1">
    <citation type="submission" date="2019-04" db="EMBL/GenBank/DDBJ databases">
        <authorList>
            <person name="Van Vliet M D."/>
        </authorList>
    </citation>
    <scope>NUCLEOTIDE SEQUENCE [LARGE SCALE GENOMIC DNA]</scope>
    <source>
        <strain evidence="3 4">F21</strain>
    </source>
</reference>
<keyword evidence="2" id="KW-1134">Transmembrane beta strand</keyword>
<dbReference type="SUPFAM" id="SSF56954">
    <property type="entry name" value="Outer membrane efflux proteins (OEP)"/>
    <property type="match status" value="1"/>
</dbReference>
<dbReference type="RefSeq" id="WP_136065809.1">
    <property type="nucleotide sequence ID" value="NZ_CAAHFH010000004.1"/>
</dbReference>
<comment type="similarity">
    <text evidence="1 2">Belongs to the outer membrane factor (OMF) (TC 1.B.17) family.</text>
</comment>
<dbReference type="GO" id="GO:0015562">
    <property type="term" value="F:efflux transmembrane transporter activity"/>
    <property type="evidence" value="ECO:0007669"/>
    <property type="project" value="InterPro"/>
</dbReference>
<feature type="chain" id="PRO_5025714882" evidence="2">
    <location>
        <begin position="33"/>
        <end position="497"/>
    </location>
</feature>
<keyword evidence="2" id="KW-0449">Lipoprotein</keyword>
<keyword evidence="4" id="KW-1185">Reference proteome</keyword>
<keyword evidence="2" id="KW-0732">Signal</keyword>
<name>A0A6C2USW6_9BACT</name>
<evidence type="ECO:0000313" key="3">
    <source>
        <dbReference type="EMBL" id="VGO23430.1"/>
    </source>
</evidence>
<dbReference type="Proteomes" id="UP000346198">
    <property type="component" value="Unassembled WGS sequence"/>
</dbReference>
<sequence length="497" mass="54611">MRRFSKDWKIGAAGLLLASVLGGCVAVGPEYAEPEAAVETGWSELEASLVTNAPPTDPEWWKTAFADAELDLLVEQALQENLSLRSAALRVLQSQQQLAIAFGSQFPQQQQATGGASRSKANEMIANNYSLGLNIAWEADLWGRFSRQVESASAELDASVASYDGALVSLISQVAQNYILIRTYQSRVEVAKTNITLQEDNLRIAQAKFNAGEVSELDVDQAESLLNNTKATISTYEVSLQQFKNSLAVLLGEPPQAMTHLLTATNQIPKVKADIAIGMPQDLIRRRPDIRTAERQLAAQSAEIGYAVTELYPHFSIGGTVGTSGSQEGELFESDSENWSLSGMFEWNIFNYGRLRSNIRLQDALFQQQLVDYRNTVLSAQADVENAIVAYLKSHDQLVSYQLAADASARAVNISQTQYKNGLIPFNTVISTLSSDAQQQDLLATAKGNVSGNLVKLYKALGGGWQIRDNRDPVDLLPESVKDEMLDRTKYWKHTLK</sequence>
<feature type="signal peptide" evidence="2">
    <location>
        <begin position="1"/>
        <end position="32"/>
    </location>
</feature>
<gene>
    <name evidence="3" type="primary">srpC_4</name>
    <name evidence="3" type="ORF">SCARR_05537</name>
</gene>
<keyword evidence="2" id="KW-0812">Transmembrane</keyword>
<dbReference type="AlphaFoldDB" id="A0A6C2USW6"/>
<protein>
    <submittedName>
        <fullName evidence="3">Solvent efflux pump outer membrane protein SrpC</fullName>
    </submittedName>
</protein>
<dbReference type="NCBIfam" id="TIGR01845">
    <property type="entry name" value="outer_NodT"/>
    <property type="match status" value="1"/>
</dbReference>
<dbReference type="Gene3D" id="2.20.200.10">
    <property type="entry name" value="Outer membrane efflux proteins (OEP)"/>
    <property type="match status" value="1"/>
</dbReference>
<evidence type="ECO:0000256" key="2">
    <source>
        <dbReference type="RuleBase" id="RU362097"/>
    </source>
</evidence>